<dbReference type="Proteomes" id="UP000186698">
    <property type="component" value="Chromosome 1S"/>
</dbReference>
<feature type="compositionally biased region" description="Basic and acidic residues" evidence="1">
    <location>
        <begin position="104"/>
        <end position="118"/>
    </location>
</feature>
<feature type="compositionally biased region" description="Low complexity" evidence="1">
    <location>
        <begin position="148"/>
        <end position="162"/>
    </location>
</feature>
<dbReference type="InterPro" id="IPR036514">
    <property type="entry name" value="SGNH_hydro_sf"/>
</dbReference>
<evidence type="ECO:0000313" key="2">
    <source>
        <dbReference type="Proteomes" id="UP000186698"/>
    </source>
</evidence>
<reference evidence="3" key="1">
    <citation type="submission" date="2025-08" db="UniProtKB">
        <authorList>
            <consortium name="RefSeq"/>
        </authorList>
    </citation>
    <scope>IDENTIFICATION</scope>
    <source>
        <strain evidence="3">J_2021</strain>
        <tissue evidence="3">Erythrocytes</tissue>
    </source>
</reference>
<dbReference type="GeneID" id="121399294"/>
<protein>
    <submittedName>
        <fullName evidence="3">Uncharacterized protein LOC121399294 isoform X2</fullName>
    </submittedName>
</protein>
<evidence type="ECO:0000313" key="3">
    <source>
        <dbReference type="RefSeq" id="XP_041435509.1"/>
    </source>
</evidence>
<organism evidence="2 3">
    <name type="scientific">Xenopus laevis</name>
    <name type="common">African clawed frog</name>
    <dbReference type="NCBI Taxonomy" id="8355"/>
    <lineage>
        <taxon>Eukaryota</taxon>
        <taxon>Metazoa</taxon>
        <taxon>Chordata</taxon>
        <taxon>Craniata</taxon>
        <taxon>Vertebrata</taxon>
        <taxon>Euteleostomi</taxon>
        <taxon>Amphibia</taxon>
        <taxon>Batrachia</taxon>
        <taxon>Anura</taxon>
        <taxon>Pipoidea</taxon>
        <taxon>Pipidae</taxon>
        <taxon>Xenopodinae</taxon>
        <taxon>Xenopus</taxon>
        <taxon>Xenopus</taxon>
    </lineage>
</organism>
<dbReference type="AlphaFoldDB" id="A0A8J1M1E2"/>
<dbReference type="Gene3D" id="3.40.50.1110">
    <property type="entry name" value="SGNH hydrolase"/>
    <property type="match status" value="1"/>
</dbReference>
<feature type="compositionally biased region" description="Low complexity" evidence="1">
    <location>
        <begin position="86"/>
        <end position="102"/>
    </location>
</feature>
<feature type="compositionally biased region" description="Basic residues" evidence="1">
    <location>
        <begin position="40"/>
        <end position="49"/>
    </location>
</feature>
<dbReference type="SUPFAM" id="SSF52266">
    <property type="entry name" value="SGNH hydrolase"/>
    <property type="match status" value="1"/>
</dbReference>
<sequence>MADLEALIEKLREEARKRGGEWLRTLIPEGEPEAAQAVPRRSRRARAPTRRSPSPVRRKRGAVEASHSSTEGDRRGGNGGRRRRSTSPQPSSSTASAQSRLGRSPRESASRSSGEREVGVAAGQSGEAQMQQVDEECGLSGGQRLAQASSGDSGAGPSALGAFAAGQNRGGSAPGAMVVMRPRERGIWQGTADITTGPSTPVREILGAGTQGESNRLRGCPQQGRVTASGTAVGGEMAVEQSGMALPPRLSFQVPGAMSSGGQLRPDPVQDGGRNRIQVPVGQVSQAGARSGHPRDTLPGAGLENRVRGNARCIIWMVGHSFISRARERSKVRPNGQQLGFLEEQATVRWLGVGGLCWEEVVPMIIQEARRVGPPNIILVHAGGNDLARCPMKQLTKNIKRDFVRLWSIFPGVCLLWSEILPRKKWRGARSHGAVDSARIKINKAVSKFIQGQGGIAIRHREFDNPSEYCGADGVHLNELGMDLFNFNLRDSLGFAWRVWRGMQH</sequence>
<dbReference type="CDD" id="cd00229">
    <property type="entry name" value="SGNH_hydrolase"/>
    <property type="match status" value="1"/>
</dbReference>
<feature type="region of interest" description="Disordered" evidence="1">
    <location>
        <begin position="283"/>
        <end position="303"/>
    </location>
</feature>
<keyword evidence="2" id="KW-1185">Reference proteome</keyword>
<dbReference type="RefSeq" id="XP_041435509.1">
    <property type="nucleotide sequence ID" value="XM_041579575.1"/>
</dbReference>
<name>A0A8J1M1E2_XENLA</name>
<accession>A0A8J1M1E2</accession>
<evidence type="ECO:0000256" key="1">
    <source>
        <dbReference type="SAM" id="MobiDB-lite"/>
    </source>
</evidence>
<proteinExistence type="predicted"/>
<feature type="region of interest" description="Disordered" evidence="1">
    <location>
        <begin position="14"/>
        <end position="172"/>
    </location>
</feature>
<gene>
    <name evidence="3" type="primary">LOC121399294</name>
</gene>